<evidence type="ECO:0008006" key="2">
    <source>
        <dbReference type="Google" id="ProtNLM"/>
    </source>
</evidence>
<dbReference type="InterPro" id="IPR003329">
    <property type="entry name" value="Cytidylyl_trans"/>
</dbReference>
<evidence type="ECO:0000313" key="1">
    <source>
        <dbReference type="EMBL" id="SVC08620.1"/>
    </source>
</evidence>
<dbReference type="NCBIfam" id="TIGR03584">
    <property type="entry name" value="PseF"/>
    <property type="match status" value="1"/>
</dbReference>
<dbReference type="AlphaFoldDB" id="A0A382J956"/>
<dbReference type="InterPro" id="IPR029044">
    <property type="entry name" value="Nucleotide-diphossugar_trans"/>
</dbReference>
<dbReference type="CDD" id="cd02513">
    <property type="entry name" value="CMP-NeuAc_Synthase"/>
    <property type="match status" value="1"/>
</dbReference>
<proteinExistence type="predicted"/>
<dbReference type="InterPro" id="IPR050793">
    <property type="entry name" value="CMP-NeuNAc_synthase"/>
</dbReference>
<dbReference type="PANTHER" id="PTHR21485:SF6">
    <property type="entry name" value="N-ACYLNEURAMINATE CYTIDYLYLTRANSFERASE-RELATED"/>
    <property type="match status" value="1"/>
</dbReference>
<dbReference type="PANTHER" id="PTHR21485">
    <property type="entry name" value="HAD SUPERFAMILY MEMBERS CMAS AND KDSC"/>
    <property type="match status" value="1"/>
</dbReference>
<sequence length="160" mass="18356">VAKQSGIFDHIIVSTDDKEIAEVSKSYGAEVPFMRPAELADDYAGTTEVISHSVSWMFEQEWKPEAVCCIYATSVFLTVEDLKKGFDVLTRGDWSYAFSVTDFEYPIFRSFKEYPGGGVEMFFPEHFEKRSQDLPKALHDAAQFYWGKPDAWLNHLKVFD</sequence>
<dbReference type="SUPFAM" id="SSF53448">
    <property type="entry name" value="Nucleotide-diphospho-sugar transferases"/>
    <property type="match status" value="1"/>
</dbReference>
<feature type="non-terminal residue" evidence="1">
    <location>
        <position position="1"/>
    </location>
</feature>
<protein>
    <recommendedName>
        <fullName evidence="2">Pseudaminic acid cytidylyltransferase</fullName>
    </recommendedName>
</protein>
<accession>A0A382J956</accession>
<dbReference type="Pfam" id="PF02348">
    <property type="entry name" value="CTP_transf_3"/>
    <property type="match status" value="1"/>
</dbReference>
<dbReference type="InterPro" id="IPR020039">
    <property type="entry name" value="PseF"/>
</dbReference>
<dbReference type="GO" id="GO:0008781">
    <property type="term" value="F:N-acylneuraminate cytidylyltransferase activity"/>
    <property type="evidence" value="ECO:0007669"/>
    <property type="project" value="TreeGrafter"/>
</dbReference>
<reference evidence="1" key="1">
    <citation type="submission" date="2018-05" db="EMBL/GenBank/DDBJ databases">
        <authorList>
            <person name="Lanie J.A."/>
            <person name="Ng W.-L."/>
            <person name="Kazmierczak K.M."/>
            <person name="Andrzejewski T.M."/>
            <person name="Davidsen T.M."/>
            <person name="Wayne K.J."/>
            <person name="Tettelin H."/>
            <person name="Glass J.I."/>
            <person name="Rusch D."/>
            <person name="Podicherti R."/>
            <person name="Tsui H.-C.T."/>
            <person name="Winkler M.E."/>
        </authorList>
    </citation>
    <scope>NUCLEOTIDE SEQUENCE</scope>
</reference>
<gene>
    <name evidence="1" type="ORF">METZ01_LOCUS261474</name>
</gene>
<feature type="non-terminal residue" evidence="1">
    <location>
        <position position="160"/>
    </location>
</feature>
<dbReference type="EMBL" id="UINC01072754">
    <property type="protein sequence ID" value="SVC08620.1"/>
    <property type="molecule type" value="Genomic_DNA"/>
</dbReference>
<dbReference type="Gene3D" id="3.90.550.10">
    <property type="entry name" value="Spore Coat Polysaccharide Biosynthesis Protein SpsA, Chain A"/>
    <property type="match status" value="1"/>
</dbReference>
<name>A0A382J956_9ZZZZ</name>
<organism evidence="1">
    <name type="scientific">marine metagenome</name>
    <dbReference type="NCBI Taxonomy" id="408172"/>
    <lineage>
        <taxon>unclassified sequences</taxon>
        <taxon>metagenomes</taxon>
        <taxon>ecological metagenomes</taxon>
    </lineage>
</organism>